<gene>
    <name evidence="1" type="ORF">DSY98_07805</name>
</gene>
<comment type="caution">
    <text evidence="1">The sequence shown here is derived from an EMBL/GenBank/DDBJ whole genome shotgun (WGS) entry which is preliminary data.</text>
</comment>
<organism evidence="1 2">
    <name type="scientific">SAR324 cluster bacterium</name>
    <dbReference type="NCBI Taxonomy" id="2024889"/>
    <lineage>
        <taxon>Bacteria</taxon>
        <taxon>Deltaproteobacteria</taxon>
        <taxon>SAR324 cluster</taxon>
    </lineage>
</organism>
<dbReference type="AlphaFoldDB" id="A0A432G3I5"/>
<dbReference type="Proteomes" id="UP000286732">
    <property type="component" value="Unassembled WGS sequence"/>
</dbReference>
<proteinExistence type="predicted"/>
<reference evidence="1 2" key="1">
    <citation type="submission" date="2018-06" db="EMBL/GenBank/DDBJ databases">
        <title>Combined omics and stable isotope probing to characterize newly discovered Mariana Back-Arc vent microbial communities.</title>
        <authorList>
            <person name="Trembath-Reichert E."/>
            <person name="Huber J.A."/>
        </authorList>
    </citation>
    <scope>NUCLEOTIDE SEQUENCE [LARGE SCALE GENOMIC DNA]</scope>
    <source>
        <strain evidence="1">MAG 63_2</strain>
    </source>
</reference>
<evidence type="ECO:0000313" key="2">
    <source>
        <dbReference type="Proteomes" id="UP000286732"/>
    </source>
</evidence>
<name>A0A432G3I5_9DELT</name>
<dbReference type="EMBL" id="QNZM01000305">
    <property type="protein sequence ID" value="RTZ78163.1"/>
    <property type="molecule type" value="Genomic_DNA"/>
</dbReference>
<dbReference type="CDD" id="cd16387">
    <property type="entry name" value="ParB_N_Srx"/>
    <property type="match status" value="1"/>
</dbReference>
<protein>
    <recommendedName>
        <fullName evidence="3">ParB/Sulfiredoxin domain-containing protein</fullName>
    </recommendedName>
</protein>
<evidence type="ECO:0000313" key="1">
    <source>
        <dbReference type="EMBL" id="RTZ78163.1"/>
    </source>
</evidence>
<evidence type="ECO:0008006" key="3">
    <source>
        <dbReference type="Google" id="ProtNLM"/>
    </source>
</evidence>
<sequence length="344" mass="39564">MKKTPAWDLLTLTVCRIDPAETRFNWFPGNLSEEDGKSLEQNGILIPLLLQAVPGKKYRIIDGFKRISWLTSNNTASDQKQQETPIPCFILPESMPEREATNIRLETLSTSSGNFSGIQIGRVLKQLQDSDFTTEEIADQVLPRLGLKPSARLVRQLLDLHNVLKTMTLPESLLRLGSEDLLPLLKFSQSALPDLAALSERMEVGGKKWRNLLQVLDEVSRLREMSADEVLKLPEILEIIGRSSLQAPVRYRLLKQQLDTWRYPELNDLRQRFEQGRQRLNLSQRITLEIDPYFENDDLTLSLKIRSVQELRKHLKDLANAVPDIQEENSEDVWKELFTLLQED</sequence>
<accession>A0A432G3I5</accession>